<dbReference type="Pfam" id="PF01753">
    <property type="entry name" value="zf-MYND"/>
    <property type="match status" value="1"/>
</dbReference>
<feature type="signal peptide" evidence="5">
    <location>
        <begin position="1"/>
        <end position="19"/>
    </location>
</feature>
<protein>
    <submittedName>
        <fullName evidence="7">MYND finger protein</fullName>
    </submittedName>
</protein>
<evidence type="ECO:0000313" key="7">
    <source>
        <dbReference type="EMBL" id="KAB5589373.1"/>
    </source>
</evidence>
<gene>
    <name evidence="7" type="ORF">CTheo_7186</name>
</gene>
<dbReference type="InterPro" id="IPR027974">
    <property type="entry name" value="DUF4470"/>
</dbReference>
<dbReference type="SUPFAM" id="SSF144232">
    <property type="entry name" value="HIT/MYND zinc finger-like"/>
    <property type="match status" value="1"/>
</dbReference>
<name>A0A5N5QCW7_9AGAM</name>
<evidence type="ECO:0000256" key="5">
    <source>
        <dbReference type="SAM" id="SignalP"/>
    </source>
</evidence>
<accession>A0A5N5QCW7</accession>
<organism evidence="7 8">
    <name type="scientific">Ceratobasidium theobromae</name>
    <dbReference type="NCBI Taxonomy" id="1582974"/>
    <lineage>
        <taxon>Eukaryota</taxon>
        <taxon>Fungi</taxon>
        <taxon>Dikarya</taxon>
        <taxon>Basidiomycota</taxon>
        <taxon>Agaricomycotina</taxon>
        <taxon>Agaricomycetes</taxon>
        <taxon>Cantharellales</taxon>
        <taxon>Ceratobasidiaceae</taxon>
        <taxon>Ceratobasidium</taxon>
    </lineage>
</organism>
<proteinExistence type="predicted"/>
<dbReference type="GO" id="GO:0008270">
    <property type="term" value="F:zinc ion binding"/>
    <property type="evidence" value="ECO:0007669"/>
    <property type="project" value="UniProtKB-KW"/>
</dbReference>
<dbReference type="InterPro" id="IPR024119">
    <property type="entry name" value="TF_DEAF-1"/>
</dbReference>
<keyword evidence="8" id="KW-1185">Reference proteome</keyword>
<evidence type="ECO:0000259" key="6">
    <source>
        <dbReference type="PROSITE" id="PS50865"/>
    </source>
</evidence>
<dbReference type="Pfam" id="PF14737">
    <property type="entry name" value="DUF4470"/>
    <property type="match status" value="1"/>
</dbReference>
<dbReference type="AlphaFoldDB" id="A0A5N5QCW7"/>
<dbReference type="EMBL" id="SSOP01000279">
    <property type="protein sequence ID" value="KAB5589373.1"/>
    <property type="molecule type" value="Genomic_DNA"/>
</dbReference>
<reference evidence="7 8" key="1">
    <citation type="journal article" date="2019" name="Fungal Biol. Biotechnol.">
        <title>Draft genome sequence of fastidious pathogen Ceratobasidium theobromae, which causes vascular-streak dieback in Theobroma cacao.</title>
        <authorList>
            <person name="Ali S.S."/>
            <person name="Asman A."/>
            <person name="Shao J."/>
            <person name="Firmansyah A.P."/>
            <person name="Susilo A.W."/>
            <person name="Rosmana A."/>
            <person name="McMahon P."/>
            <person name="Junaid M."/>
            <person name="Guest D."/>
            <person name="Kheng T.Y."/>
            <person name="Meinhardt L.W."/>
            <person name="Bailey B.A."/>
        </authorList>
    </citation>
    <scope>NUCLEOTIDE SEQUENCE [LARGE SCALE GENOMIC DNA]</scope>
    <source>
        <strain evidence="7 8">CT2</strain>
    </source>
</reference>
<dbReference type="GO" id="GO:0005634">
    <property type="term" value="C:nucleus"/>
    <property type="evidence" value="ECO:0007669"/>
    <property type="project" value="TreeGrafter"/>
</dbReference>
<dbReference type="PROSITE" id="PS50865">
    <property type="entry name" value="ZF_MYND_2"/>
    <property type="match status" value="1"/>
</dbReference>
<evidence type="ECO:0000313" key="8">
    <source>
        <dbReference type="Proteomes" id="UP000383932"/>
    </source>
</evidence>
<dbReference type="PANTHER" id="PTHR10237:SF15">
    <property type="entry name" value="LD37257P"/>
    <property type="match status" value="1"/>
</dbReference>
<dbReference type="GO" id="GO:0000981">
    <property type="term" value="F:DNA-binding transcription factor activity, RNA polymerase II-specific"/>
    <property type="evidence" value="ECO:0007669"/>
    <property type="project" value="TreeGrafter"/>
</dbReference>
<evidence type="ECO:0000256" key="3">
    <source>
        <dbReference type="ARBA" id="ARBA00022833"/>
    </source>
</evidence>
<dbReference type="Proteomes" id="UP000383932">
    <property type="component" value="Unassembled WGS sequence"/>
</dbReference>
<keyword evidence="2 4" id="KW-0863">Zinc-finger</keyword>
<dbReference type="OrthoDB" id="432970at2759"/>
<comment type="caution">
    <text evidence="7">The sequence shown here is derived from an EMBL/GenBank/DDBJ whole genome shotgun (WGS) entry which is preliminary data.</text>
</comment>
<feature type="domain" description="MYND-type" evidence="6">
    <location>
        <begin position="1104"/>
        <end position="1143"/>
    </location>
</feature>
<dbReference type="PANTHER" id="PTHR10237">
    <property type="entry name" value="DEFORMED EPIDERMAL AUTOREGULATORY FACTOR 1 HOMOLOG SUPPRESSIN"/>
    <property type="match status" value="1"/>
</dbReference>
<keyword evidence="5" id="KW-0732">Signal</keyword>
<sequence length="1146" mass="127453">MSHPLFWLTKLFFYPLGNTAATCLTQDLSPEQSADILLLGCGDPRNILFTTYSDVTVDSAPRKMDITCCDIEPAILARNILLFSLLEEKEDINVVWDVFHHFKIDDRASKALTCQSQRLYEYSETTKTWNECAYGPFLKMADSRTLAELRRHWKSYADFPKLSANRLHKLRMEQAKLSKSVLAAKDIKAATHYNPTFIYCISGEVFNPHYGTFPQGFHLAPAFAPIKNDPAGPLPNTGSAIVDVFKQQFKAWCQSFSAARSADAITIRFFAGDAISFCHALRMFATTGQPTTDIFISPWRAPQINLDELSASDPKAPTSFDVIDTSNLTDHLGLLNILIATRPLLKDTPASQSILYTETLLPTGEDTTKSFLERLCADVPTIATLFGIAPRPYVSTFSMQSNAHEIIFASHSDQFHERVAWVDPSGGDPHAREKPRVAFEPNDLAFAIFGIYDNMLANEKVASAMLSRPSLAKMKSMSTIHYQRETAALLFRTIMSRVQLQHGDWDQVAGTFLDIVEMGKSRFIEMNNYQDLCLQLHLHGIYSVSPFHPNWDVMWRAKPRATLFDSWASLPPVVCVVFTVPRKSFQVFLSDPDSIGSPTLQCFLRVDGSHDNTYSVIHTVWGKCVTSPGSNKVCIEEDIEGMNGQSDLVVSFWASTRLLEFPGSYVALGVKTTPQSMFALMSKLGMQFEVFKASLTNKKHVQILSYRPALASETAQTPPAPVVNYPVKPVPGLCQPVVEKNGSIGSFSFRFEVDSSEEQDSLVKGAAVSATQVSPCTMKLTIGQQTHLISYPYPIQGKNHKLRIARKSHYVDVIVPASKPLDHTGYFFDPFPIVQTNAYTPWNIHHLALDRMPVLETKDPKKVEWLNPQCALGLSDRERAIRDGSKLVKKDATNVFVNIKESIHAMMMHCSGVQGQRTRVLGLSNPGNGGVYMILLVGGIRLDLASMSVALDTAVVPLSDAMMPILGPAIMMLQKTMPPVQIVAADHEVAAWKRLIPAYVERCRTWKHKPNCEYRSYAQIPLSIEMNENSICTCGQGIGFSSPEWNVHVWQTLLPFATRAAISPIFSVSYIDQVAGAAKDMFSALKKGPSPGSTQPASKPTNVCWMCGEPGKPNLSACSQCKKARYCSATCQRQDWKTHKLECKKF</sequence>
<evidence type="ECO:0000256" key="4">
    <source>
        <dbReference type="PROSITE-ProRule" id="PRU00134"/>
    </source>
</evidence>
<evidence type="ECO:0000256" key="1">
    <source>
        <dbReference type="ARBA" id="ARBA00022723"/>
    </source>
</evidence>
<feature type="chain" id="PRO_5024323836" evidence="5">
    <location>
        <begin position="20"/>
        <end position="1146"/>
    </location>
</feature>
<dbReference type="InterPro" id="IPR002893">
    <property type="entry name" value="Znf_MYND"/>
</dbReference>
<keyword evidence="1" id="KW-0479">Metal-binding</keyword>
<evidence type="ECO:0000256" key="2">
    <source>
        <dbReference type="ARBA" id="ARBA00022771"/>
    </source>
</evidence>
<dbReference type="Gene3D" id="6.10.140.2220">
    <property type="match status" value="1"/>
</dbReference>
<dbReference type="PROSITE" id="PS01360">
    <property type="entry name" value="ZF_MYND_1"/>
    <property type="match status" value="1"/>
</dbReference>
<keyword evidence="3" id="KW-0862">Zinc</keyword>